<dbReference type="InterPro" id="IPR054053">
    <property type="entry name" value="DUF6887"/>
</dbReference>
<accession>A0ABX1LKF8</accession>
<name>A0ABX1LKF8_9CYAN</name>
<sequence length="68" mass="8000">MINLNFNTMTKKELRTYVIKNPSDREAFRIFVDRFTVNTSSEIFAMPQSVTDLQEIENLIKQKLEQSS</sequence>
<protein>
    <submittedName>
        <fullName evidence="1">Uncharacterized protein</fullName>
    </submittedName>
</protein>
<comment type="caution">
    <text evidence="1">The sequence shown here is derived from an EMBL/GenBank/DDBJ whole genome shotgun (WGS) entry which is preliminary data.</text>
</comment>
<dbReference type="EMBL" id="JAAVJL010000001">
    <property type="protein sequence ID" value="NMF56597.1"/>
    <property type="molecule type" value="Genomic_DNA"/>
</dbReference>
<keyword evidence="2" id="KW-1185">Reference proteome</keyword>
<evidence type="ECO:0000313" key="1">
    <source>
        <dbReference type="EMBL" id="NMF56597.1"/>
    </source>
</evidence>
<dbReference type="Pfam" id="PF21826">
    <property type="entry name" value="DUF6887"/>
    <property type="match status" value="1"/>
</dbReference>
<dbReference type="Proteomes" id="UP000738376">
    <property type="component" value="Unassembled WGS sequence"/>
</dbReference>
<gene>
    <name evidence="1" type="ORF">HC246_00770</name>
</gene>
<evidence type="ECO:0000313" key="2">
    <source>
        <dbReference type="Proteomes" id="UP000738376"/>
    </source>
</evidence>
<reference evidence="1 2" key="1">
    <citation type="submission" date="2020-03" db="EMBL/GenBank/DDBJ databases">
        <title>Draft Genome Sequence of 2-Methylisoborneol Producing Pseudanabaena yagii Strain GIHE-NHR1 Isolated from North Han River in South Korea.</title>
        <authorList>
            <person name="Jeong J."/>
        </authorList>
    </citation>
    <scope>NUCLEOTIDE SEQUENCE [LARGE SCALE GENOMIC DNA]</scope>
    <source>
        <strain evidence="1 2">GIHE-NHR1</strain>
    </source>
</reference>
<proteinExistence type="predicted"/>
<organism evidence="1 2">
    <name type="scientific">Pseudanabaena yagii GIHE-NHR1</name>
    <dbReference type="NCBI Taxonomy" id="2722753"/>
    <lineage>
        <taxon>Bacteria</taxon>
        <taxon>Bacillati</taxon>
        <taxon>Cyanobacteriota</taxon>
        <taxon>Cyanophyceae</taxon>
        <taxon>Pseudanabaenales</taxon>
        <taxon>Pseudanabaenaceae</taxon>
        <taxon>Pseudanabaena</taxon>
        <taxon>Pseudanabaena yagii</taxon>
    </lineage>
</organism>